<evidence type="ECO:0000256" key="4">
    <source>
        <dbReference type="ARBA" id="ARBA00022741"/>
    </source>
</evidence>
<dbReference type="GO" id="GO:0004674">
    <property type="term" value="F:protein serine/threonine kinase activity"/>
    <property type="evidence" value="ECO:0007669"/>
    <property type="project" value="UniProtKB-KW"/>
</dbReference>
<dbReference type="InterPro" id="IPR011009">
    <property type="entry name" value="Kinase-like_dom_sf"/>
</dbReference>
<evidence type="ECO:0000256" key="2">
    <source>
        <dbReference type="ARBA" id="ARBA00022527"/>
    </source>
</evidence>
<keyword evidence="6" id="KW-0067">ATP-binding</keyword>
<sequence>MNIASPPLTLTERAADANLVGNGSFGYVWRIARDRVLKEPKIYSNNNSGSAYSNMVNRAEILNEKAVYERLGTHHGIIHCFKALDESIELAFANQGDLSTYMRANPLPSQKFRVKWIQVVVNAFSHAHARRVVIQDISLRNILVHENSLKLSDFGESSLLPLDTDMTRFCVNDTTPQIEILHLGCILYSIAAWKEFKYNYFEAERWPEVGELPVTDDILYASIIKKCWNGEYVSMEALLKDVQGMGDE</sequence>
<organism evidence="10 11">
    <name type="scientific">Zopfia rhizophila CBS 207.26</name>
    <dbReference type="NCBI Taxonomy" id="1314779"/>
    <lineage>
        <taxon>Eukaryota</taxon>
        <taxon>Fungi</taxon>
        <taxon>Dikarya</taxon>
        <taxon>Ascomycota</taxon>
        <taxon>Pezizomycotina</taxon>
        <taxon>Dothideomycetes</taxon>
        <taxon>Dothideomycetes incertae sedis</taxon>
        <taxon>Zopfiaceae</taxon>
        <taxon>Zopfia</taxon>
    </lineage>
</organism>
<evidence type="ECO:0000256" key="6">
    <source>
        <dbReference type="ARBA" id="ARBA00022840"/>
    </source>
</evidence>
<name>A0A6A6DC96_9PEZI</name>
<dbReference type="Gene3D" id="1.10.510.10">
    <property type="entry name" value="Transferase(Phosphotransferase) domain 1"/>
    <property type="match status" value="1"/>
</dbReference>
<accession>A0A6A6DC96</accession>
<comment type="catalytic activity">
    <reaction evidence="7">
        <text>L-threonyl-[protein] + ATP = O-phospho-L-threonyl-[protein] + ADP + H(+)</text>
        <dbReference type="Rhea" id="RHEA:46608"/>
        <dbReference type="Rhea" id="RHEA-COMP:11060"/>
        <dbReference type="Rhea" id="RHEA-COMP:11605"/>
        <dbReference type="ChEBI" id="CHEBI:15378"/>
        <dbReference type="ChEBI" id="CHEBI:30013"/>
        <dbReference type="ChEBI" id="CHEBI:30616"/>
        <dbReference type="ChEBI" id="CHEBI:61977"/>
        <dbReference type="ChEBI" id="CHEBI:456216"/>
        <dbReference type="EC" id="2.7.11.1"/>
    </reaction>
</comment>
<dbReference type="PROSITE" id="PS50011">
    <property type="entry name" value="PROTEIN_KINASE_DOM"/>
    <property type="match status" value="1"/>
</dbReference>
<dbReference type="Pfam" id="PF00069">
    <property type="entry name" value="Pkinase"/>
    <property type="match status" value="1"/>
</dbReference>
<evidence type="ECO:0000256" key="5">
    <source>
        <dbReference type="ARBA" id="ARBA00022777"/>
    </source>
</evidence>
<reference evidence="10" key="1">
    <citation type="journal article" date="2020" name="Stud. Mycol.">
        <title>101 Dothideomycetes genomes: a test case for predicting lifestyles and emergence of pathogens.</title>
        <authorList>
            <person name="Haridas S."/>
            <person name="Albert R."/>
            <person name="Binder M."/>
            <person name="Bloem J."/>
            <person name="Labutti K."/>
            <person name="Salamov A."/>
            <person name="Andreopoulos B."/>
            <person name="Baker S."/>
            <person name="Barry K."/>
            <person name="Bills G."/>
            <person name="Bluhm B."/>
            <person name="Cannon C."/>
            <person name="Castanera R."/>
            <person name="Culley D."/>
            <person name="Daum C."/>
            <person name="Ezra D."/>
            <person name="Gonzalez J."/>
            <person name="Henrissat B."/>
            <person name="Kuo A."/>
            <person name="Liang C."/>
            <person name="Lipzen A."/>
            <person name="Lutzoni F."/>
            <person name="Magnuson J."/>
            <person name="Mondo S."/>
            <person name="Nolan M."/>
            <person name="Ohm R."/>
            <person name="Pangilinan J."/>
            <person name="Park H.-J."/>
            <person name="Ramirez L."/>
            <person name="Alfaro M."/>
            <person name="Sun H."/>
            <person name="Tritt A."/>
            <person name="Yoshinaga Y."/>
            <person name="Zwiers L.-H."/>
            <person name="Turgeon B."/>
            <person name="Goodwin S."/>
            <person name="Spatafora J."/>
            <person name="Crous P."/>
            <person name="Grigoriev I."/>
        </authorList>
    </citation>
    <scope>NUCLEOTIDE SEQUENCE</scope>
    <source>
        <strain evidence="10">CBS 207.26</strain>
    </source>
</reference>
<evidence type="ECO:0000259" key="9">
    <source>
        <dbReference type="PROSITE" id="PS50011"/>
    </source>
</evidence>
<dbReference type="PANTHER" id="PTHR43895">
    <property type="entry name" value="CALCIUM/CALMODULIN-DEPENDENT PROTEIN KINASE KINASE-RELATED"/>
    <property type="match status" value="1"/>
</dbReference>
<feature type="domain" description="Protein kinase" evidence="9">
    <location>
        <begin position="14"/>
        <end position="248"/>
    </location>
</feature>
<keyword evidence="11" id="KW-1185">Reference proteome</keyword>
<dbReference type="GO" id="GO:0007165">
    <property type="term" value="P:signal transduction"/>
    <property type="evidence" value="ECO:0007669"/>
    <property type="project" value="TreeGrafter"/>
</dbReference>
<dbReference type="SUPFAM" id="SSF56112">
    <property type="entry name" value="Protein kinase-like (PK-like)"/>
    <property type="match status" value="1"/>
</dbReference>
<evidence type="ECO:0000256" key="1">
    <source>
        <dbReference type="ARBA" id="ARBA00012513"/>
    </source>
</evidence>
<evidence type="ECO:0000313" key="11">
    <source>
        <dbReference type="Proteomes" id="UP000800200"/>
    </source>
</evidence>
<evidence type="ECO:0000256" key="7">
    <source>
        <dbReference type="ARBA" id="ARBA00047899"/>
    </source>
</evidence>
<keyword evidence="4" id="KW-0547">Nucleotide-binding</keyword>
<dbReference type="GO" id="GO:0005524">
    <property type="term" value="F:ATP binding"/>
    <property type="evidence" value="ECO:0007669"/>
    <property type="project" value="UniProtKB-KW"/>
</dbReference>
<protein>
    <recommendedName>
        <fullName evidence="1">non-specific serine/threonine protein kinase</fullName>
        <ecNumber evidence="1">2.7.11.1</ecNumber>
    </recommendedName>
</protein>
<proteinExistence type="predicted"/>
<dbReference type="PANTHER" id="PTHR43895:SF32">
    <property type="entry name" value="SERINE_THREONINE-PROTEIN KINASE CHK1"/>
    <property type="match status" value="1"/>
</dbReference>
<evidence type="ECO:0000256" key="8">
    <source>
        <dbReference type="ARBA" id="ARBA00048679"/>
    </source>
</evidence>
<dbReference type="EMBL" id="ML994701">
    <property type="protein sequence ID" value="KAF2176765.1"/>
    <property type="molecule type" value="Genomic_DNA"/>
</dbReference>
<evidence type="ECO:0000313" key="10">
    <source>
        <dbReference type="EMBL" id="KAF2176765.1"/>
    </source>
</evidence>
<dbReference type="OrthoDB" id="1668230at2759"/>
<gene>
    <name evidence="10" type="ORF">K469DRAFT_733571</name>
</gene>
<dbReference type="AlphaFoldDB" id="A0A6A6DC96"/>
<evidence type="ECO:0000256" key="3">
    <source>
        <dbReference type="ARBA" id="ARBA00022679"/>
    </source>
</evidence>
<keyword evidence="3" id="KW-0808">Transferase</keyword>
<comment type="catalytic activity">
    <reaction evidence="8">
        <text>L-seryl-[protein] + ATP = O-phospho-L-seryl-[protein] + ADP + H(+)</text>
        <dbReference type="Rhea" id="RHEA:17989"/>
        <dbReference type="Rhea" id="RHEA-COMP:9863"/>
        <dbReference type="Rhea" id="RHEA-COMP:11604"/>
        <dbReference type="ChEBI" id="CHEBI:15378"/>
        <dbReference type="ChEBI" id="CHEBI:29999"/>
        <dbReference type="ChEBI" id="CHEBI:30616"/>
        <dbReference type="ChEBI" id="CHEBI:83421"/>
        <dbReference type="ChEBI" id="CHEBI:456216"/>
        <dbReference type="EC" id="2.7.11.1"/>
    </reaction>
</comment>
<dbReference type="EC" id="2.7.11.1" evidence="1"/>
<dbReference type="Proteomes" id="UP000800200">
    <property type="component" value="Unassembled WGS sequence"/>
</dbReference>
<dbReference type="InterPro" id="IPR000719">
    <property type="entry name" value="Prot_kinase_dom"/>
</dbReference>
<keyword evidence="2" id="KW-0723">Serine/threonine-protein kinase</keyword>
<keyword evidence="5 10" id="KW-0418">Kinase</keyword>